<gene>
    <name evidence="1" type="ORF">ARMSODRAFT_978036</name>
</gene>
<organism evidence="1 2">
    <name type="scientific">Armillaria solidipes</name>
    <dbReference type="NCBI Taxonomy" id="1076256"/>
    <lineage>
        <taxon>Eukaryota</taxon>
        <taxon>Fungi</taxon>
        <taxon>Dikarya</taxon>
        <taxon>Basidiomycota</taxon>
        <taxon>Agaricomycotina</taxon>
        <taxon>Agaricomycetes</taxon>
        <taxon>Agaricomycetidae</taxon>
        <taxon>Agaricales</taxon>
        <taxon>Marasmiineae</taxon>
        <taxon>Physalacriaceae</taxon>
        <taxon>Armillaria</taxon>
    </lineage>
</organism>
<accession>A0A2H3BG28</accession>
<evidence type="ECO:0000313" key="1">
    <source>
        <dbReference type="EMBL" id="PBK65992.1"/>
    </source>
</evidence>
<name>A0A2H3BG28_9AGAR</name>
<dbReference type="EMBL" id="KZ293443">
    <property type="protein sequence ID" value="PBK65992.1"/>
    <property type="molecule type" value="Genomic_DNA"/>
</dbReference>
<dbReference type="Proteomes" id="UP000218334">
    <property type="component" value="Unassembled WGS sequence"/>
</dbReference>
<dbReference type="STRING" id="1076256.A0A2H3BG28"/>
<proteinExistence type="predicted"/>
<dbReference type="AlphaFoldDB" id="A0A2H3BG28"/>
<protein>
    <submittedName>
        <fullName evidence="1">Uncharacterized protein</fullName>
    </submittedName>
</protein>
<sequence>MPRGDPEMRVFSETTDVTSASLLLRSLKENIPFLKDGLGNIIVTQVEYCKCRRGSPWEHEFLLVTLKESVGAKRTALLLVDRLMDDTKEYAGGQDELLADIARHQCKDIIDIEATALTNSNSTAESESRALLAAQQWDTGAL</sequence>
<keyword evidence="2" id="KW-1185">Reference proteome</keyword>
<reference evidence="2" key="1">
    <citation type="journal article" date="2017" name="Nat. Ecol. Evol.">
        <title>Genome expansion and lineage-specific genetic innovations in the forest pathogenic fungi Armillaria.</title>
        <authorList>
            <person name="Sipos G."/>
            <person name="Prasanna A.N."/>
            <person name="Walter M.C."/>
            <person name="O'Connor E."/>
            <person name="Balint B."/>
            <person name="Krizsan K."/>
            <person name="Kiss B."/>
            <person name="Hess J."/>
            <person name="Varga T."/>
            <person name="Slot J."/>
            <person name="Riley R."/>
            <person name="Boka B."/>
            <person name="Rigling D."/>
            <person name="Barry K."/>
            <person name="Lee J."/>
            <person name="Mihaltcheva S."/>
            <person name="LaButti K."/>
            <person name="Lipzen A."/>
            <person name="Waldron R."/>
            <person name="Moloney N.M."/>
            <person name="Sperisen C."/>
            <person name="Kredics L."/>
            <person name="Vagvoelgyi C."/>
            <person name="Patrignani A."/>
            <person name="Fitzpatrick D."/>
            <person name="Nagy I."/>
            <person name="Doyle S."/>
            <person name="Anderson J.B."/>
            <person name="Grigoriev I.V."/>
            <person name="Gueldener U."/>
            <person name="Muensterkoetter M."/>
            <person name="Nagy L.G."/>
        </authorList>
    </citation>
    <scope>NUCLEOTIDE SEQUENCE [LARGE SCALE GENOMIC DNA]</scope>
    <source>
        <strain evidence="2">28-4</strain>
    </source>
</reference>
<evidence type="ECO:0000313" key="2">
    <source>
        <dbReference type="Proteomes" id="UP000218334"/>
    </source>
</evidence>